<name>A0AA35SZX5_GEOBA</name>
<evidence type="ECO:0000313" key="15">
    <source>
        <dbReference type="EMBL" id="CAI8038392.1"/>
    </source>
</evidence>
<evidence type="ECO:0000256" key="2">
    <source>
        <dbReference type="ARBA" id="ARBA00004308"/>
    </source>
</evidence>
<keyword evidence="5" id="KW-1003">Cell membrane</keyword>
<dbReference type="InterPro" id="IPR002146">
    <property type="entry name" value="ATP_synth_b/b'su_bac/chlpt"/>
</dbReference>
<keyword evidence="6 14" id="KW-0138">CF(0)</keyword>
<evidence type="ECO:0000256" key="7">
    <source>
        <dbReference type="ARBA" id="ARBA00022692"/>
    </source>
</evidence>
<dbReference type="Gene3D" id="1.20.5.620">
    <property type="entry name" value="F1F0 ATP synthase subunit B, membrane domain"/>
    <property type="match status" value="1"/>
</dbReference>
<dbReference type="GO" id="GO:0015986">
    <property type="term" value="P:proton motive force-driven ATP synthesis"/>
    <property type="evidence" value="ECO:0007669"/>
    <property type="project" value="InterPro"/>
</dbReference>
<keyword evidence="9" id="KW-1133">Transmembrane helix</keyword>
<dbReference type="NCBIfam" id="NF004411">
    <property type="entry name" value="PRK05759.1-2"/>
    <property type="match status" value="1"/>
</dbReference>
<comment type="subcellular location">
    <subcellularLocation>
        <location evidence="2">Endomembrane system</location>
    </subcellularLocation>
    <subcellularLocation>
        <location evidence="1">Membrane</location>
        <topology evidence="1">Single-pass membrane protein</topology>
    </subcellularLocation>
</comment>
<dbReference type="GO" id="GO:0045259">
    <property type="term" value="C:proton-transporting ATP synthase complex"/>
    <property type="evidence" value="ECO:0007669"/>
    <property type="project" value="UniProtKB-KW"/>
</dbReference>
<evidence type="ECO:0000256" key="12">
    <source>
        <dbReference type="ARBA" id="ARBA00023310"/>
    </source>
</evidence>
<keyword evidence="10 14" id="KW-0406">Ion transport</keyword>
<sequence length="135" mass="15057">MKFIWPPIMNALNERRKTISDGLAAAEQGQREREKGQMDANELVEEAKSQAQEIISRAEKRGTEVVADAKSEARTEGERILNAARGEIEMEANRTREQLRVQVAQLAVSGAEKILAKEVDAKTHEKMLSDLADNL</sequence>
<dbReference type="PANTHER" id="PTHR33445">
    <property type="entry name" value="ATP SYNTHASE SUBUNIT B', CHLOROPLASTIC"/>
    <property type="match status" value="1"/>
</dbReference>
<dbReference type="Pfam" id="PF00430">
    <property type="entry name" value="ATP-synt_B"/>
    <property type="match status" value="1"/>
</dbReference>
<dbReference type="InterPro" id="IPR005864">
    <property type="entry name" value="ATP_synth_F0_bsu_bac"/>
</dbReference>
<keyword evidence="8 14" id="KW-0375">Hydrogen ion transport</keyword>
<protein>
    <submittedName>
        <fullName evidence="15">ATP synthase subunit b</fullName>
    </submittedName>
</protein>
<dbReference type="SUPFAM" id="SSF81573">
    <property type="entry name" value="F1F0 ATP synthase subunit B, membrane domain"/>
    <property type="match status" value="1"/>
</dbReference>
<keyword evidence="7 14" id="KW-0812">Transmembrane</keyword>
<dbReference type="InterPro" id="IPR050059">
    <property type="entry name" value="ATP_synthase_B_chain"/>
</dbReference>
<reference evidence="15" key="1">
    <citation type="submission" date="2023-03" db="EMBL/GenBank/DDBJ databases">
        <authorList>
            <person name="Steffen K."/>
            <person name="Cardenas P."/>
        </authorList>
    </citation>
    <scope>NUCLEOTIDE SEQUENCE</scope>
</reference>
<evidence type="ECO:0000256" key="5">
    <source>
        <dbReference type="ARBA" id="ARBA00022475"/>
    </source>
</evidence>
<keyword evidence="11" id="KW-0472">Membrane</keyword>
<evidence type="ECO:0000256" key="11">
    <source>
        <dbReference type="ARBA" id="ARBA00023136"/>
    </source>
</evidence>
<accession>A0AA35SZX5</accession>
<evidence type="ECO:0000256" key="13">
    <source>
        <dbReference type="ARBA" id="ARBA00025198"/>
    </source>
</evidence>
<dbReference type="PANTHER" id="PTHR33445:SF1">
    <property type="entry name" value="ATP SYNTHASE SUBUNIT B"/>
    <property type="match status" value="1"/>
</dbReference>
<dbReference type="Proteomes" id="UP001174909">
    <property type="component" value="Unassembled WGS sequence"/>
</dbReference>
<evidence type="ECO:0000256" key="8">
    <source>
        <dbReference type="ARBA" id="ARBA00022781"/>
    </source>
</evidence>
<evidence type="ECO:0000256" key="10">
    <source>
        <dbReference type="ARBA" id="ARBA00023065"/>
    </source>
</evidence>
<evidence type="ECO:0000313" key="16">
    <source>
        <dbReference type="Proteomes" id="UP001174909"/>
    </source>
</evidence>
<dbReference type="CDD" id="cd06503">
    <property type="entry name" value="ATP-synt_Fo_b"/>
    <property type="match status" value="1"/>
</dbReference>
<dbReference type="EMBL" id="CASHTH010002987">
    <property type="protein sequence ID" value="CAI8038392.1"/>
    <property type="molecule type" value="Genomic_DNA"/>
</dbReference>
<keyword evidence="4 14" id="KW-0813">Transport</keyword>
<comment type="caution">
    <text evidence="15">The sequence shown here is derived from an EMBL/GenBank/DDBJ whole genome shotgun (WGS) entry which is preliminary data.</text>
</comment>
<gene>
    <name evidence="15" type="ORF">GBAR_LOCUS21407</name>
</gene>
<dbReference type="NCBIfam" id="TIGR01144">
    <property type="entry name" value="ATP_synt_b"/>
    <property type="match status" value="1"/>
</dbReference>
<evidence type="ECO:0000256" key="3">
    <source>
        <dbReference type="ARBA" id="ARBA00005513"/>
    </source>
</evidence>
<proteinExistence type="inferred from homology"/>
<dbReference type="InterPro" id="IPR028987">
    <property type="entry name" value="ATP_synth_B-like_membr_sf"/>
</dbReference>
<organism evidence="15 16">
    <name type="scientific">Geodia barretti</name>
    <name type="common">Barrett's horny sponge</name>
    <dbReference type="NCBI Taxonomy" id="519541"/>
    <lineage>
        <taxon>Eukaryota</taxon>
        <taxon>Metazoa</taxon>
        <taxon>Porifera</taxon>
        <taxon>Demospongiae</taxon>
        <taxon>Heteroscleromorpha</taxon>
        <taxon>Tetractinellida</taxon>
        <taxon>Astrophorina</taxon>
        <taxon>Geodiidae</taxon>
        <taxon>Geodia</taxon>
    </lineage>
</organism>
<keyword evidence="12" id="KW-0066">ATP synthesis</keyword>
<evidence type="ECO:0000256" key="1">
    <source>
        <dbReference type="ARBA" id="ARBA00004167"/>
    </source>
</evidence>
<evidence type="ECO:0000256" key="9">
    <source>
        <dbReference type="ARBA" id="ARBA00022989"/>
    </source>
</evidence>
<comment type="similarity">
    <text evidence="3 14">Belongs to the ATPase B chain family.</text>
</comment>
<evidence type="ECO:0000256" key="6">
    <source>
        <dbReference type="ARBA" id="ARBA00022547"/>
    </source>
</evidence>
<dbReference type="GO" id="GO:0012505">
    <property type="term" value="C:endomembrane system"/>
    <property type="evidence" value="ECO:0007669"/>
    <property type="project" value="UniProtKB-SubCell"/>
</dbReference>
<keyword evidence="16" id="KW-1185">Reference proteome</keyword>
<dbReference type="AlphaFoldDB" id="A0AA35SZX5"/>
<dbReference type="GO" id="GO:0046961">
    <property type="term" value="F:proton-transporting ATPase activity, rotational mechanism"/>
    <property type="evidence" value="ECO:0007669"/>
    <property type="project" value="TreeGrafter"/>
</dbReference>
<evidence type="ECO:0000256" key="4">
    <source>
        <dbReference type="ARBA" id="ARBA00022448"/>
    </source>
</evidence>
<comment type="function">
    <text evidence="13">F(1)F(0) ATP synthase produces ATP from ADP in the presence of a proton or sodium gradient. F-type ATPases consist of two structural domains, F(1) containing the extramembraneous catalytic core and F(0) containing the membrane proton channel, linked together by a central stalk and a peripheral stalk. During catalysis, ATP synthesis in the catalytic domain of F(1) is coupled via a rotary mechanism of the central stalk subunits to proton translocation.</text>
</comment>
<evidence type="ECO:0000256" key="14">
    <source>
        <dbReference type="RuleBase" id="RU003848"/>
    </source>
</evidence>